<dbReference type="RefSeq" id="WP_087454662.1">
    <property type="nucleotide sequence ID" value="NZ_CP021417.2"/>
</dbReference>
<evidence type="ECO:0000313" key="2">
    <source>
        <dbReference type="EMBL" id="ARU46882.1"/>
    </source>
</evidence>
<evidence type="ECO:0000256" key="1">
    <source>
        <dbReference type="SAM" id="MobiDB-lite"/>
    </source>
</evidence>
<dbReference type="GeneID" id="75009099"/>
<dbReference type="OrthoDB" id="4416875at2"/>
<gene>
    <name evidence="2" type="ORF">CBE74_11000</name>
</gene>
<dbReference type="Proteomes" id="UP000195652">
    <property type="component" value="Chromosome"/>
</dbReference>
<organism evidence="2 3">
    <name type="scientific">Corynebacterium silvaticum</name>
    <dbReference type="NCBI Taxonomy" id="2320431"/>
    <lineage>
        <taxon>Bacteria</taxon>
        <taxon>Bacillati</taxon>
        <taxon>Actinomycetota</taxon>
        <taxon>Actinomycetes</taxon>
        <taxon>Mycobacteriales</taxon>
        <taxon>Corynebacteriaceae</taxon>
        <taxon>Corynebacterium</taxon>
    </lineage>
</organism>
<proteinExistence type="predicted"/>
<dbReference type="EMBL" id="CP021417">
    <property type="protein sequence ID" value="ARU46882.1"/>
    <property type="molecule type" value="Genomic_DNA"/>
</dbReference>
<reference evidence="2 3" key="3">
    <citation type="journal article" date="2020" name="Int. J. Syst. Evol. Microbiol.">
        <title>Corynebacterium silvaticum sp. nov., a unique group of NTTB corynebacteria in wild boar and roe deer.</title>
        <authorList>
            <person name="Dangel A."/>
            <person name="Berger A."/>
            <person name="Rau J."/>
            <person name="Eisenberg T."/>
            <person name="Kampfer P."/>
            <person name="Margos G."/>
            <person name="Contzen M."/>
            <person name="Busse H.J."/>
            <person name="Konrad R."/>
            <person name="Peters M."/>
            <person name="Sting R."/>
            <person name="Sing A."/>
        </authorList>
    </citation>
    <scope>NUCLEOTIDE SEQUENCE [LARGE SCALE GENOMIC DNA]</scope>
    <source>
        <strain evidence="2 3">PO100/5</strain>
    </source>
</reference>
<keyword evidence="3" id="KW-1185">Reference proteome</keyword>
<feature type="region of interest" description="Disordered" evidence="1">
    <location>
        <begin position="26"/>
        <end position="61"/>
    </location>
</feature>
<reference evidence="2 3" key="1">
    <citation type="journal article" date="2014" name="BMC Vet. Res.">
        <title>First report of Corynebacterium pseudotuberculosis from caseous lymphadenitis lesions in Black Alentejano pig (Sus scrofa domesticus).</title>
        <authorList>
            <person name="Oliveira M."/>
            <person name="Barroco C."/>
            <person name="Mottola C."/>
            <person name="Santos R."/>
            <person name="Lemsaddek A."/>
            <person name="Tavares L."/>
            <person name="Semedo-Lemsaddek T."/>
        </authorList>
    </citation>
    <scope>NUCLEOTIDE SEQUENCE [LARGE SCALE GENOMIC DNA]</scope>
    <source>
        <strain evidence="2 3">PO100/5</strain>
    </source>
</reference>
<reference evidence="2 3" key="4">
    <citation type="journal article" date="2020" name="PLoS ONE">
        <title>Taxonomic classification of strain PO100/5 shows a broader geographic distribution and genetic markers of the recently described Corynebacterium silvaticum.</title>
        <authorList>
            <person name="Viana M.V.C."/>
            <person name="Profeta R."/>
            <person name="da Silva A.L."/>
            <person name="Hurtado R."/>
            <person name="Cerqueira J.C."/>
            <person name="Ribeiro B.F.S."/>
            <person name="Almeida M.O."/>
            <person name="Morais-Rodrigues F."/>
            <person name="Soares S.C."/>
            <person name="Oliveira M."/>
            <person name="Tavares L."/>
            <person name="Figueiredo H."/>
            <person name="Wattam A.R."/>
            <person name="Barh D."/>
            <person name="Ghosh P."/>
            <person name="Silva A."/>
            <person name="Azevedo V."/>
        </authorList>
    </citation>
    <scope>NUCLEOTIDE SEQUENCE [LARGE SCALE GENOMIC DNA]</scope>
    <source>
        <strain evidence="2 3">PO100/5</strain>
    </source>
</reference>
<evidence type="ECO:0000313" key="3">
    <source>
        <dbReference type="Proteomes" id="UP000195652"/>
    </source>
</evidence>
<protein>
    <submittedName>
        <fullName evidence="2">Uncharacterized protein</fullName>
    </submittedName>
</protein>
<reference evidence="2 3" key="2">
    <citation type="journal article" date="2020" name="Antonie Van Leeuwenhoek">
        <title>Phylogenomic characterisation of a novel corynebacterial species pathogenic to animals.</title>
        <authorList>
            <person name="Moller J."/>
            <person name="Musella L."/>
            <person name="Melnikov V."/>
            <person name="Geissdorfer W."/>
            <person name="Burkovski A."/>
            <person name="Sangal V."/>
        </authorList>
    </citation>
    <scope>NUCLEOTIDE SEQUENCE [LARGE SCALE GENOMIC DNA]</scope>
    <source>
        <strain evidence="2 3">PO100/5</strain>
    </source>
</reference>
<dbReference type="KEGG" id="csil:CBE74_11000"/>
<dbReference type="AlphaFoldDB" id="A0A7Y4LHI5"/>
<sequence length="61" mass="7429">MAKPDRRRWKMSPERLEQHLQLKNRARTIPDKRKEKNKKACRRDGWQAFGRTRGRAEAQVR</sequence>
<accession>A0A7Y4LHI5</accession>
<name>A0A7Y4LHI5_9CORY</name>